<evidence type="ECO:0008006" key="3">
    <source>
        <dbReference type="Google" id="ProtNLM"/>
    </source>
</evidence>
<dbReference type="Proteomes" id="UP001597380">
    <property type="component" value="Unassembled WGS sequence"/>
</dbReference>
<comment type="caution">
    <text evidence="1">The sequence shown here is derived from an EMBL/GenBank/DDBJ whole genome shotgun (WGS) entry which is preliminary data.</text>
</comment>
<reference evidence="2" key="1">
    <citation type="journal article" date="2019" name="Int. J. Syst. Evol. Microbiol.">
        <title>The Global Catalogue of Microorganisms (GCM) 10K type strain sequencing project: providing services to taxonomists for standard genome sequencing and annotation.</title>
        <authorList>
            <consortium name="The Broad Institute Genomics Platform"/>
            <consortium name="The Broad Institute Genome Sequencing Center for Infectious Disease"/>
            <person name="Wu L."/>
            <person name="Ma J."/>
        </authorList>
    </citation>
    <scope>NUCLEOTIDE SEQUENCE [LARGE SCALE GENOMIC DNA]</scope>
    <source>
        <strain evidence="2">CGMCC 1.10992</strain>
    </source>
</reference>
<dbReference type="Gene3D" id="3.30.420.10">
    <property type="entry name" value="Ribonuclease H-like superfamily/Ribonuclease H"/>
    <property type="match status" value="1"/>
</dbReference>
<dbReference type="EMBL" id="JBHUHT010000008">
    <property type="protein sequence ID" value="MFD2095220.1"/>
    <property type="molecule type" value="Genomic_DNA"/>
</dbReference>
<organism evidence="1 2">
    <name type="scientific">Corallincola platygyrae</name>
    <dbReference type="NCBI Taxonomy" id="1193278"/>
    <lineage>
        <taxon>Bacteria</taxon>
        <taxon>Pseudomonadati</taxon>
        <taxon>Pseudomonadota</taxon>
        <taxon>Gammaproteobacteria</taxon>
        <taxon>Alteromonadales</taxon>
        <taxon>Psychromonadaceae</taxon>
        <taxon>Corallincola</taxon>
    </lineage>
</organism>
<dbReference type="SUPFAM" id="SSF53098">
    <property type="entry name" value="Ribonuclease H-like"/>
    <property type="match status" value="1"/>
</dbReference>
<dbReference type="InterPro" id="IPR036397">
    <property type="entry name" value="RNaseH_sf"/>
</dbReference>
<keyword evidence="2" id="KW-1185">Reference proteome</keyword>
<protein>
    <recommendedName>
        <fullName evidence="3">Exonuclease domain-containing protein</fullName>
    </recommendedName>
</protein>
<accession>A0ABW4XI53</accession>
<sequence>MTSDNSFVPIIIDVEASGFGTGSYPIEIGFALPDHERHCYLIRPAESWSHWAEEAEKIHGISRSALLKHGHAIPEVAMQLNHYLAGKVVYSDAWSYDSSWIYKLFDEAAMTPRFRVETLRKLLNEEQLKAWDLTRQQITNELAITRHRASADAHVLQLTYLKITHQI</sequence>
<dbReference type="RefSeq" id="WP_345338382.1">
    <property type="nucleotide sequence ID" value="NZ_BAABLI010000005.1"/>
</dbReference>
<name>A0ABW4XI53_9GAMM</name>
<evidence type="ECO:0000313" key="1">
    <source>
        <dbReference type="EMBL" id="MFD2095220.1"/>
    </source>
</evidence>
<gene>
    <name evidence="1" type="ORF">ACFSJ3_04425</name>
</gene>
<dbReference type="InterPro" id="IPR012337">
    <property type="entry name" value="RNaseH-like_sf"/>
</dbReference>
<proteinExistence type="predicted"/>
<evidence type="ECO:0000313" key="2">
    <source>
        <dbReference type="Proteomes" id="UP001597380"/>
    </source>
</evidence>